<evidence type="ECO:0000256" key="5">
    <source>
        <dbReference type="ARBA" id="ARBA00023136"/>
    </source>
</evidence>
<proteinExistence type="inferred from homology"/>
<feature type="region of interest" description="Disordered" evidence="6">
    <location>
        <begin position="260"/>
        <end position="295"/>
    </location>
</feature>
<name>A0A7R9WUT5_9STRA</name>
<evidence type="ECO:0000256" key="7">
    <source>
        <dbReference type="SAM" id="Phobius"/>
    </source>
</evidence>
<reference evidence="8" key="1">
    <citation type="submission" date="2021-01" db="EMBL/GenBank/DDBJ databases">
        <authorList>
            <person name="Corre E."/>
            <person name="Pelletier E."/>
            <person name="Niang G."/>
            <person name="Scheremetjew M."/>
            <person name="Finn R."/>
            <person name="Kale V."/>
            <person name="Holt S."/>
            <person name="Cochrane G."/>
            <person name="Meng A."/>
            <person name="Brown T."/>
            <person name="Cohen L."/>
        </authorList>
    </citation>
    <scope>NUCLEOTIDE SEQUENCE</scope>
    <source>
        <strain evidence="8">CCMP3328</strain>
    </source>
</reference>
<evidence type="ECO:0000256" key="2">
    <source>
        <dbReference type="ARBA" id="ARBA00006528"/>
    </source>
</evidence>
<evidence type="ECO:0000313" key="8">
    <source>
        <dbReference type="EMBL" id="CAD8335274.1"/>
    </source>
</evidence>
<dbReference type="AlphaFoldDB" id="A0A7R9WUT5"/>
<feature type="transmembrane region" description="Helical" evidence="7">
    <location>
        <begin position="177"/>
        <end position="196"/>
    </location>
</feature>
<dbReference type="InterPro" id="IPR002657">
    <property type="entry name" value="BilAc:Na_symport/Acr3"/>
</dbReference>
<keyword evidence="3 7" id="KW-0812">Transmembrane</keyword>
<organism evidence="8">
    <name type="scientific">Craspedostauros australis</name>
    <dbReference type="NCBI Taxonomy" id="1486917"/>
    <lineage>
        <taxon>Eukaryota</taxon>
        <taxon>Sar</taxon>
        <taxon>Stramenopiles</taxon>
        <taxon>Ochrophyta</taxon>
        <taxon>Bacillariophyta</taxon>
        <taxon>Bacillariophyceae</taxon>
        <taxon>Bacillariophycidae</taxon>
        <taxon>Naviculales</taxon>
        <taxon>Naviculaceae</taxon>
        <taxon>Craspedostauros</taxon>
    </lineage>
</organism>
<feature type="transmembrane region" description="Helical" evidence="7">
    <location>
        <begin position="7"/>
        <end position="30"/>
    </location>
</feature>
<comment type="similarity">
    <text evidence="2">Belongs to the bile acid:sodium symporter (BASS) (TC 2.A.28) family.</text>
</comment>
<evidence type="ECO:0000256" key="4">
    <source>
        <dbReference type="ARBA" id="ARBA00022989"/>
    </source>
</evidence>
<dbReference type="PANTHER" id="PTHR10361:SF28">
    <property type="entry name" value="P3 PROTEIN-RELATED"/>
    <property type="match status" value="1"/>
</dbReference>
<feature type="transmembrane region" description="Helical" evidence="7">
    <location>
        <begin position="50"/>
        <end position="70"/>
    </location>
</feature>
<dbReference type="PANTHER" id="PTHR10361">
    <property type="entry name" value="SODIUM-BILE ACID COTRANSPORTER"/>
    <property type="match status" value="1"/>
</dbReference>
<protein>
    <submittedName>
        <fullName evidence="8">Uncharacterized protein</fullName>
    </submittedName>
</protein>
<evidence type="ECO:0000256" key="6">
    <source>
        <dbReference type="SAM" id="MobiDB-lite"/>
    </source>
</evidence>
<comment type="subcellular location">
    <subcellularLocation>
        <location evidence="1">Membrane</location>
        <topology evidence="1">Multi-pass membrane protein</topology>
    </subcellularLocation>
</comment>
<dbReference type="Pfam" id="PF01758">
    <property type="entry name" value="SBF"/>
    <property type="match status" value="1"/>
</dbReference>
<evidence type="ECO:0000256" key="3">
    <source>
        <dbReference type="ARBA" id="ARBA00022692"/>
    </source>
</evidence>
<dbReference type="InterPro" id="IPR004710">
    <property type="entry name" value="Bilac:Na_transpt"/>
</dbReference>
<evidence type="ECO:0000256" key="1">
    <source>
        <dbReference type="ARBA" id="ARBA00004141"/>
    </source>
</evidence>
<sequence>MFNADLALSVTMTAISTLLSVVMLPVNLIIYTTSTYSSAVVKSLHWSTLFISLVVVIGGISTGLFCSAYYSSHRFNLLANKIGNVAGVSLVIFSASVSSSSNDSSLWDQDIEFYFGVAAPALLGVIIASYMATKFNLDKPERVAVSVEACYQNTGIATSIAVAMFDGDEEARAVGVPLFYGICEAVILATFCIICWKMGWTKAPANENLCTVLATSYEVEGARRESPNAIEVVYGTAQQKEGDENIDDLVFTQTNDGYEFDENSRHEQSNAQLASPTAGAADANGEVPAAGRTID</sequence>
<keyword evidence="4 7" id="KW-1133">Transmembrane helix</keyword>
<dbReference type="EMBL" id="HBEF01011705">
    <property type="protein sequence ID" value="CAD8335274.1"/>
    <property type="molecule type" value="Transcribed_RNA"/>
</dbReference>
<dbReference type="GO" id="GO:0016020">
    <property type="term" value="C:membrane"/>
    <property type="evidence" value="ECO:0007669"/>
    <property type="project" value="UniProtKB-SubCell"/>
</dbReference>
<gene>
    <name evidence="8" type="ORF">CAUS1442_LOCUS7379</name>
</gene>
<accession>A0A7R9WUT5</accession>
<dbReference type="Gene3D" id="1.20.1530.20">
    <property type="match status" value="1"/>
</dbReference>
<dbReference type="InterPro" id="IPR038770">
    <property type="entry name" value="Na+/solute_symporter_sf"/>
</dbReference>
<keyword evidence="5 7" id="KW-0472">Membrane</keyword>
<feature type="transmembrane region" description="Helical" evidence="7">
    <location>
        <begin position="113"/>
        <end position="131"/>
    </location>
</feature>